<organism evidence="2 3">
    <name type="scientific">Adineta steineri</name>
    <dbReference type="NCBI Taxonomy" id="433720"/>
    <lineage>
        <taxon>Eukaryota</taxon>
        <taxon>Metazoa</taxon>
        <taxon>Spiralia</taxon>
        <taxon>Gnathifera</taxon>
        <taxon>Rotifera</taxon>
        <taxon>Eurotatoria</taxon>
        <taxon>Bdelloidea</taxon>
        <taxon>Adinetida</taxon>
        <taxon>Adinetidae</taxon>
        <taxon>Adineta</taxon>
    </lineage>
</organism>
<evidence type="ECO:0000313" key="2">
    <source>
        <dbReference type="EMBL" id="CAF1506618.1"/>
    </source>
</evidence>
<dbReference type="Proteomes" id="UP000663845">
    <property type="component" value="Unassembled WGS sequence"/>
</dbReference>
<feature type="compositionally biased region" description="Basic and acidic residues" evidence="1">
    <location>
        <begin position="16"/>
        <end position="25"/>
    </location>
</feature>
<name>A0A815TIT2_9BILA</name>
<sequence>MSTINDMHMVTSNDTVRTEQPKDHVMTPPPPSYDGTIN</sequence>
<feature type="region of interest" description="Disordered" evidence="1">
    <location>
        <begin position="1"/>
        <end position="38"/>
    </location>
</feature>
<feature type="non-terminal residue" evidence="2">
    <location>
        <position position="38"/>
    </location>
</feature>
<comment type="caution">
    <text evidence="2">The sequence shown here is derived from an EMBL/GenBank/DDBJ whole genome shotgun (WGS) entry which is preliminary data.</text>
</comment>
<feature type="compositionally biased region" description="Polar residues" evidence="1">
    <location>
        <begin position="1"/>
        <end position="15"/>
    </location>
</feature>
<evidence type="ECO:0000313" key="3">
    <source>
        <dbReference type="Proteomes" id="UP000663845"/>
    </source>
</evidence>
<accession>A0A815TIT2</accession>
<evidence type="ECO:0000256" key="1">
    <source>
        <dbReference type="SAM" id="MobiDB-lite"/>
    </source>
</evidence>
<proteinExistence type="predicted"/>
<gene>
    <name evidence="2" type="ORF">JYZ213_LOCUS43792</name>
</gene>
<reference evidence="2" key="1">
    <citation type="submission" date="2021-02" db="EMBL/GenBank/DDBJ databases">
        <authorList>
            <person name="Nowell W R."/>
        </authorList>
    </citation>
    <scope>NUCLEOTIDE SEQUENCE</scope>
</reference>
<protein>
    <submittedName>
        <fullName evidence="2">Uncharacterized protein</fullName>
    </submittedName>
</protein>
<dbReference type="AlphaFoldDB" id="A0A815TIT2"/>
<dbReference type="EMBL" id="CAJNOG010002476">
    <property type="protein sequence ID" value="CAF1506618.1"/>
    <property type="molecule type" value="Genomic_DNA"/>
</dbReference>